<dbReference type="Gene3D" id="1.10.1470.10">
    <property type="entry name" value="YjbJ"/>
    <property type="match status" value="1"/>
</dbReference>
<reference evidence="1 2" key="1">
    <citation type="submission" date="2016-03" db="EMBL/GenBank/DDBJ databases">
        <title>Niastella vici sp. nov., isolated from farmland soil.</title>
        <authorList>
            <person name="Chen L."/>
            <person name="Wang D."/>
            <person name="Yang S."/>
            <person name="Wang G."/>
        </authorList>
    </citation>
    <scope>NUCLEOTIDE SEQUENCE [LARGE SCALE GENOMIC DNA]</scope>
    <source>
        <strain evidence="1 2">DJ57</strain>
    </source>
</reference>
<dbReference type="OrthoDB" id="9796058at2"/>
<keyword evidence="2" id="KW-1185">Reference proteome</keyword>
<dbReference type="AlphaFoldDB" id="A0A1V9FEP3"/>
<sequence length="62" mass="7299">MTIKTPSSKNWNEQKATLKKKFPALTDNDLVYEFGKKNEMLEKLQVKLGQSKEEWEKILETL</sequence>
<dbReference type="SUPFAM" id="SSF69047">
    <property type="entry name" value="Hypothetical protein YjbJ"/>
    <property type="match status" value="1"/>
</dbReference>
<dbReference type="EMBL" id="LVYD01000124">
    <property type="protein sequence ID" value="OQP56828.1"/>
    <property type="molecule type" value="Genomic_DNA"/>
</dbReference>
<evidence type="ECO:0000313" key="1">
    <source>
        <dbReference type="EMBL" id="OQP56828.1"/>
    </source>
</evidence>
<gene>
    <name evidence="1" type="ORF">A3860_09595</name>
</gene>
<accession>A0A1V9FEP3</accession>
<dbReference type="STRING" id="1703345.A3860_09595"/>
<proteinExistence type="predicted"/>
<evidence type="ECO:0000313" key="2">
    <source>
        <dbReference type="Proteomes" id="UP000192796"/>
    </source>
</evidence>
<name>A0A1V9FEP3_9BACT</name>
<dbReference type="InterPro" id="IPR036629">
    <property type="entry name" value="YjbJ_sf"/>
</dbReference>
<protein>
    <submittedName>
        <fullName evidence="1">General stress protein CsbD</fullName>
    </submittedName>
</protein>
<comment type="caution">
    <text evidence="1">The sequence shown here is derived from an EMBL/GenBank/DDBJ whole genome shotgun (WGS) entry which is preliminary data.</text>
</comment>
<organism evidence="1 2">
    <name type="scientific">Niastella vici</name>
    <dbReference type="NCBI Taxonomy" id="1703345"/>
    <lineage>
        <taxon>Bacteria</taxon>
        <taxon>Pseudomonadati</taxon>
        <taxon>Bacteroidota</taxon>
        <taxon>Chitinophagia</taxon>
        <taxon>Chitinophagales</taxon>
        <taxon>Chitinophagaceae</taxon>
        <taxon>Niastella</taxon>
    </lineage>
</organism>
<dbReference type="RefSeq" id="WP_081155791.1">
    <property type="nucleotide sequence ID" value="NZ_LVYD01000124.1"/>
</dbReference>
<dbReference type="Proteomes" id="UP000192796">
    <property type="component" value="Unassembled WGS sequence"/>
</dbReference>